<dbReference type="PANTHER" id="PTHR23421">
    <property type="entry name" value="BETA-GALACTOSIDASE RELATED"/>
    <property type="match status" value="1"/>
</dbReference>
<feature type="domain" description="Glycoside hydrolase 35 catalytic" evidence="3">
    <location>
        <begin position="41"/>
        <end position="98"/>
    </location>
</feature>
<dbReference type="GO" id="GO:0005975">
    <property type="term" value="P:carbohydrate metabolic process"/>
    <property type="evidence" value="ECO:0007669"/>
    <property type="project" value="InterPro"/>
</dbReference>
<evidence type="ECO:0000256" key="1">
    <source>
        <dbReference type="ARBA" id="ARBA00009809"/>
    </source>
</evidence>
<feature type="chain" id="PRO_5003117774" description="Glycoside hydrolase 35 catalytic domain-containing protein" evidence="2">
    <location>
        <begin position="19"/>
        <end position="98"/>
    </location>
</feature>
<accession>D8M6Z9</accession>
<dbReference type="SUPFAM" id="SSF51445">
    <property type="entry name" value="(Trans)glycosidases"/>
    <property type="match status" value="1"/>
</dbReference>
<comment type="similarity">
    <text evidence="1">Belongs to the glycosyl hydrolase 35 family.</text>
</comment>
<dbReference type="InterPro" id="IPR001944">
    <property type="entry name" value="Glycoside_Hdrlase_35"/>
</dbReference>
<dbReference type="Pfam" id="PF01301">
    <property type="entry name" value="Glyco_hydro_35"/>
    <property type="match status" value="1"/>
</dbReference>
<proteinExistence type="inferred from homology"/>
<dbReference type="GO" id="GO:0004553">
    <property type="term" value="F:hydrolase activity, hydrolyzing O-glycosyl compounds"/>
    <property type="evidence" value="ECO:0007669"/>
    <property type="project" value="InterPro"/>
</dbReference>
<dbReference type="Proteomes" id="UP000008312">
    <property type="component" value="Unassembled WGS sequence"/>
</dbReference>
<name>D8M6Z9_BLAHO</name>
<protein>
    <recommendedName>
        <fullName evidence="3">Glycoside hydrolase 35 catalytic domain-containing protein</fullName>
    </recommendedName>
</protein>
<dbReference type="OrthoDB" id="1657402at2759"/>
<dbReference type="EMBL" id="FN668672">
    <property type="protein sequence ID" value="CBK23838.2"/>
    <property type="molecule type" value="Genomic_DNA"/>
</dbReference>
<dbReference type="AlphaFoldDB" id="D8M6Z9"/>
<keyword evidence="2" id="KW-0732">Signal</keyword>
<dbReference type="GeneID" id="24920733"/>
<reference evidence="4" key="1">
    <citation type="submission" date="2010-02" db="EMBL/GenBank/DDBJ databases">
        <title>Sequencing and annotation of the Blastocystis hominis genome.</title>
        <authorList>
            <person name="Wincker P."/>
        </authorList>
    </citation>
    <scope>NUCLEOTIDE SEQUENCE</scope>
    <source>
        <strain evidence="4">Singapore isolate B</strain>
    </source>
</reference>
<dbReference type="PRINTS" id="PR00742">
    <property type="entry name" value="GLHYDRLASE35"/>
</dbReference>
<dbReference type="InterPro" id="IPR031330">
    <property type="entry name" value="Gly_Hdrlase_35_cat"/>
</dbReference>
<dbReference type="Gene3D" id="3.20.20.80">
    <property type="entry name" value="Glycosidases"/>
    <property type="match status" value="1"/>
</dbReference>
<organism evidence="4">
    <name type="scientific">Blastocystis hominis</name>
    <dbReference type="NCBI Taxonomy" id="12968"/>
    <lineage>
        <taxon>Eukaryota</taxon>
        <taxon>Sar</taxon>
        <taxon>Stramenopiles</taxon>
        <taxon>Bigyra</taxon>
        <taxon>Opalozoa</taxon>
        <taxon>Opalinata</taxon>
        <taxon>Blastocystidae</taxon>
        <taxon>Blastocystis</taxon>
    </lineage>
</organism>
<gene>
    <name evidence="4" type="ORF">GSBLH_T00003656001</name>
</gene>
<evidence type="ECO:0000259" key="3">
    <source>
        <dbReference type="Pfam" id="PF01301"/>
    </source>
</evidence>
<dbReference type="InterPro" id="IPR017853">
    <property type="entry name" value="GH"/>
</dbReference>
<keyword evidence="5" id="KW-1185">Reference proteome</keyword>
<sequence>MLQHILLLAIATSIQVTGKPGFLAYTDFRGKPYKVTYDERSFFLDGKRSIFLAGSVHYPRATPEMWDTILDQAVEDGLNLIQIYTFWNLHEPVKGQYN</sequence>
<evidence type="ECO:0000313" key="4">
    <source>
        <dbReference type="EMBL" id="CBK23838.2"/>
    </source>
</evidence>
<evidence type="ECO:0000256" key="2">
    <source>
        <dbReference type="SAM" id="SignalP"/>
    </source>
</evidence>
<evidence type="ECO:0000313" key="5">
    <source>
        <dbReference type="Proteomes" id="UP000008312"/>
    </source>
</evidence>
<feature type="signal peptide" evidence="2">
    <location>
        <begin position="1"/>
        <end position="18"/>
    </location>
</feature>
<dbReference type="InParanoid" id="D8M6Z9"/>
<dbReference type="RefSeq" id="XP_012897886.1">
    <property type="nucleotide sequence ID" value="XM_013042432.1"/>
</dbReference>